<dbReference type="PRINTS" id="PR00457">
    <property type="entry name" value="ANPEROXIDASE"/>
</dbReference>
<evidence type="ECO:0000256" key="6">
    <source>
        <dbReference type="ARBA" id="ARBA00023004"/>
    </source>
</evidence>
<reference evidence="8 9" key="1">
    <citation type="submission" date="2024-02" db="EMBL/GenBank/DDBJ databases">
        <title>A draft genome for the cacao thread blight pathogen Marasmius crinis-equi.</title>
        <authorList>
            <person name="Cohen S.P."/>
            <person name="Baruah I.K."/>
            <person name="Amoako-Attah I."/>
            <person name="Bukari Y."/>
            <person name="Meinhardt L.W."/>
            <person name="Bailey B.A."/>
        </authorList>
    </citation>
    <scope>NUCLEOTIDE SEQUENCE [LARGE SCALE GENOMIC DNA]</scope>
    <source>
        <strain evidence="8 9">GH-76</strain>
    </source>
</reference>
<keyword evidence="2" id="KW-0349">Heme</keyword>
<dbReference type="PROSITE" id="PS50292">
    <property type="entry name" value="PEROXIDASE_3"/>
    <property type="match status" value="1"/>
</dbReference>
<keyword evidence="4" id="KW-0223">Dioxygenase</keyword>
<dbReference type="Gene3D" id="1.10.640.10">
    <property type="entry name" value="Haem peroxidase domain superfamily, animal type"/>
    <property type="match status" value="1"/>
</dbReference>
<dbReference type="EMBL" id="JBAHYK010000148">
    <property type="protein sequence ID" value="KAL0577578.1"/>
    <property type="molecule type" value="Genomic_DNA"/>
</dbReference>
<dbReference type="SUPFAM" id="SSF48264">
    <property type="entry name" value="Cytochrome P450"/>
    <property type="match status" value="1"/>
</dbReference>
<name>A0ABR3FQW2_9AGAR</name>
<keyword evidence="6" id="KW-0408">Iron</keyword>
<gene>
    <name evidence="8" type="ORF">V5O48_004410</name>
</gene>
<keyword evidence="9" id="KW-1185">Reference proteome</keyword>
<dbReference type="Pfam" id="PF00067">
    <property type="entry name" value="p450"/>
    <property type="match status" value="1"/>
</dbReference>
<dbReference type="InterPro" id="IPR036396">
    <property type="entry name" value="Cyt_P450_sf"/>
</dbReference>
<dbReference type="Gene3D" id="1.10.630.10">
    <property type="entry name" value="Cytochrome P450"/>
    <property type="match status" value="1"/>
</dbReference>
<comment type="caution">
    <text evidence="8">The sequence shown here is derived from an EMBL/GenBank/DDBJ whole genome shotgun (WGS) entry which is preliminary data.</text>
</comment>
<accession>A0ABR3FQW2</accession>
<dbReference type="InterPro" id="IPR001128">
    <property type="entry name" value="Cyt_P450"/>
</dbReference>
<feature type="region of interest" description="Disordered" evidence="7">
    <location>
        <begin position="19"/>
        <end position="50"/>
    </location>
</feature>
<dbReference type="InterPro" id="IPR050783">
    <property type="entry name" value="Oxylipin_biosynth_metab"/>
</dbReference>
<keyword evidence="3" id="KW-0479">Metal-binding</keyword>
<evidence type="ECO:0000313" key="8">
    <source>
        <dbReference type="EMBL" id="KAL0577578.1"/>
    </source>
</evidence>
<proteinExistence type="predicted"/>
<dbReference type="Pfam" id="PF03098">
    <property type="entry name" value="An_peroxidase"/>
    <property type="match status" value="1"/>
</dbReference>
<dbReference type="CDD" id="cd09817">
    <property type="entry name" value="linoleate_diol_synthase_like"/>
    <property type="match status" value="1"/>
</dbReference>
<evidence type="ECO:0000256" key="2">
    <source>
        <dbReference type="ARBA" id="ARBA00022617"/>
    </source>
</evidence>
<keyword evidence="5" id="KW-0560">Oxidoreductase</keyword>
<evidence type="ECO:0008006" key="10">
    <source>
        <dbReference type="Google" id="ProtNLM"/>
    </source>
</evidence>
<dbReference type="InterPro" id="IPR010255">
    <property type="entry name" value="Haem_peroxidase_sf"/>
</dbReference>
<comment type="subunit">
    <text evidence="1">Homotetramer.</text>
</comment>
<evidence type="ECO:0000256" key="1">
    <source>
        <dbReference type="ARBA" id="ARBA00011881"/>
    </source>
</evidence>
<dbReference type="PANTHER" id="PTHR11903">
    <property type="entry name" value="PROSTAGLANDIN G/H SYNTHASE"/>
    <property type="match status" value="1"/>
</dbReference>
<evidence type="ECO:0000256" key="5">
    <source>
        <dbReference type="ARBA" id="ARBA00023002"/>
    </source>
</evidence>
<dbReference type="PANTHER" id="PTHR11903:SF37">
    <property type="entry name" value="PSI-PRODUCING OXYGENASE A"/>
    <property type="match status" value="1"/>
</dbReference>
<dbReference type="InterPro" id="IPR019791">
    <property type="entry name" value="Haem_peroxidase_animal"/>
</dbReference>
<dbReference type="SUPFAM" id="SSF48113">
    <property type="entry name" value="Heme-dependent peroxidases"/>
    <property type="match status" value="1"/>
</dbReference>
<sequence>MASISPLQAFSLGADAVYLKSRPPPTAPDGQYDSKISSQSGGPGATQDHSALSNAINNLKTQASKGPLNPDPKLVAGFLDTVINPDAVDDRKGAFAAGLTLLSRLPPDSDIAKNMSDSAIAMLYNTIPHPTATLLGPVYTFRQADGGLNNVQQPDLGRAGTPYSRSVQGKWCIAPSALPDPGLVFDVLLKRREMTPHPNGNASFTFAFASLVTHSLFRTDVRDWNRNNTSSYLDLSPLYGINQETQDRVRDKEAGKGYLHPDTFSEERLLFLPPCASVILVILSRNHNYIADTILKINERGRWVDPPPEDTAARAKQDEEIFQTARLINCGHFMSLIMGDYVAGFLGLSEGNAWNMNAFDPIKDKNGVECGRGEGNHCSVEFNVLYRWHATTSVSDDKWISDMMTKTFNKPLETLSISDFGHGFMRTVNSIDPDPSKREFGGMKRGPDGRFSDDDLARILQNATEDPACSFGAHGTPPSVKVVEVMGIMQARQWGVCTMNEFRKWLGLKEFRTFEEWNPDPEVASAARRLYKHIDNLELYTGLQCESTMPLAGGLRFACGYTTTRAVLSDAIALIRGDRFYTTAFTPANLTTWGYQDCLRDPDNGGFGGEMPKLLMRHLPRHYPYNSVYGCFPFFTPSKMKESLTRLGLAAHYTFERPKPAVKVKVLNTFKGIRYVFDNQTQFPVVYDLKGLGNGYGNMLGFDEASKHDADRSLALHALFPTKDSLEEYRKYYREGIAHRIAEKSYSYPGVPGKFIDVVIDVVNNMSIHWAADRLVVWSRYEDGSQSERDVYGARGLGDARAATIGDNERGFSLRKKVMQAGGVMQAMVAKSIIDCAPQSARATNALLGMVSSVHSAIESVIENKPCGPFLKRLASTGRPVNELVSIVVGLAVGSSVDYAQAAVQVIDFYLDDEQAEERKKIIELAKAPITDTVSMETLRGYTREAMRLSPQVPGLYRDVLADASIPQGDDLPSLDVKKGDRLFASLTNAHLNPTDFPNPTQVDPTRPEESYCYNGTGFHKCPGTTYSEHTITEIVKVVFGLKNVRRASGNDGKLCGFTKNVNETPTKVYLTPSGTTSPWPGSMILVVSASRYGSEKFENMISFTFAVRRLINVSQAQKAKKARLMEI</sequence>
<dbReference type="CDD" id="cd20612">
    <property type="entry name" value="CYP_LDS-like_C"/>
    <property type="match status" value="1"/>
</dbReference>
<dbReference type="InterPro" id="IPR037120">
    <property type="entry name" value="Haem_peroxidase_sf_animal"/>
</dbReference>
<evidence type="ECO:0000256" key="7">
    <source>
        <dbReference type="SAM" id="MobiDB-lite"/>
    </source>
</evidence>
<dbReference type="Proteomes" id="UP001465976">
    <property type="component" value="Unassembled WGS sequence"/>
</dbReference>
<evidence type="ECO:0000313" key="9">
    <source>
        <dbReference type="Proteomes" id="UP001465976"/>
    </source>
</evidence>
<organism evidence="8 9">
    <name type="scientific">Marasmius crinis-equi</name>
    <dbReference type="NCBI Taxonomy" id="585013"/>
    <lineage>
        <taxon>Eukaryota</taxon>
        <taxon>Fungi</taxon>
        <taxon>Dikarya</taxon>
        <taxon>Basidiomycota</taxon>
        <taxon>Agaricomycotina</taxon>
        <taxon>Agaricomycetes</taxon>
        <taxon>Agaricomycetidae</taxon>
        <taxon>Agaricales</taxon>
        <taxon>Marasmiineae</taxon>
        <taxon>Marasmiaceae</taxon>
        <taxon>Marasmius</taxon>
    </lineage>
</organism>
<evidence type="ECO:0000256" key="3">
    <source>
        <dbReference type="ARBA" id="ARBA00022723"/>
    </source>
</evidence>
<protein>
    <recommendedName>
        <fullName evidence="10">Heme peroxidase</fullName>
    </recommendedName>
</protein>
<dbReference type="InterPro" id="IPR034812">
    <property type="entry name" value="Ppo-like_N"/>
</dbReference>
<evidence type="ECO:0000256" key="4">
    <source>
        <dbReference type="ARBA" id="ARBA00022964"/>
    </source>
</evidence>